<reference evidence="2 3" key="2">
    <citation type="journal article" date="2009" name="PLoS ONE">
        <title>An integrated genetic and cytogenetic map of the cucumber genome.</title>
        <authorList>
            <person name="Ren Y."/>
            <person name="Zhang Z."/>
            <person name="Liu J."/>
            <person name="Staub J.E."/>
            <person name="Han Y."/>
            <person name="Cheng Z."/>
            <person name="Li X."/>
            <person name="Lu J."/>
            <person name="Miao H."/>
            <person name="Kang H."/>
            <person name="Xie B."/>
            <person name="Gu X."/>
            <person name="Wang X."/>
            <person name="Du Y."/>
            <person name="Jin W."/>
            <person name="Huang S."/>
        </authorList>
    </citation>
    <scope>NUCLEOTIDE SEQUENCE [LARGE SCALE GENOMIC DNA]</scope>
    <source>
        <strain evidence="3">cv. 9930</strain>
    </source>
</reference>
<dbReference type="OMA" id="FILQFYQ"/>
<feature type="region of interest" description="Disordered" evidence="1">
    <location>
        <begin position="100"/>
        <end position="140"/>
    </location>
</feature>
<proteinExistence type="predicted"/>
<dbReference type="Pfam" id="PF05553">
    <property type="entry name" value="DUF761"/>
    <property type="match status" value="1"/>
</dbReference>
<organism evidence="2 3">
    <name type="scientific">Cucumis sativus</name>
    <name type="common">Cucumber</name>
    <dbReference type="NCBI Taxonomy" id="3659"/>
    <lineage>
        <taxon>Eukaryota</taxon>
        <taxon>Viridiplantae</taxon>
        <taxon>Streptophyta</taxon>
        <taxon>Embryophyta</taxon>
        <taxon>Tracheophyta</taxon>
        <taxon>Spermatophyta</taxon>
        <taxon>Magnoliopsida</taxon>
        <taxon>eudicotyledons</taxon>
        <taxon>Gunneridae</taxon>
        <taxon>Pentapetalae</taxon>
        <taxon>rosids</taxon>
        <taxon>fabids</taxon>
        <taxon>Cucurbitales</taxon>
        <taxon>Cucurbitaceae</taxon>
        <taxon>Benincaseae</taxon>
        <taxon>Cucumis</taxon>
    </lineage>
</organism>
<feature type="region of interest" description="Disordered" evidence="1">
    <location>
        <begin position="153"/>
        <end position="179"/>
    </location>
</feature>
<dbReference type="PANTHER" id="PTHR36378">
    <property type="entry name" value="COTTON FIBER PROTEIN"/>
    <property type="match status" value="1"/>
</dbReference>
<dbReference type="Proteomes" id="UP000029981">
    <property type="component" value="Chromosome 4"/>
</dbReference>
<dbReference type="InterPro" id="IPR008480">
    <property type="entry name" value="DUF761_pln"/>
</dbReference>
<evidence type="ECO:0000313" key="3">
    <source>
        <dbReference type="Proteomes" id="UP000029981"/>
    </source>
</evidence>
<sequence length="217" mass="24225">MTEQAVGVMTVNSSSYETVLQITNDDTNYDHNVKVEHECEPKKKKKKSTNILKVALMLLRQRSRKPNVVVNNSAIVDHVGSKGMWNRLVGAMRPLHLQSDESTTVPSLPAASTEPPLPRLPSSPSLDNFEDVNSSSSSVDGMSRYASAANLQDLDQNDGEDEEINNDKVSSNVDGEDEDEMIDAKAEMFIAQFYEQMKLQRSESDIRYNEMIKRSIG</sequence>
<dbReference type="eggNOG" id="ENOG502S91E">
    <property type="taxonomic scope" value="Eukaryota"/>
</dbReference>
<dbReference type="Gramene" id="KGN52840">
    <property type="protein sequence ID" value="KGN52840"/>
    <property type="gene ID" value="Csa_4G002570"/>
</dbReference>
<dbReference type="PANTHER" id="PTHR36378:SF1">
    <property type="entry name" value="COTTON FIBER PROTEIN"/>
    <property type="match status" value="1"/>
</dbReference>
<name>A0A0A0KT88_CUCSA</name>
<dbReference type="STRING" id="3659.A0A0A0KT88"/>
<dbReference type="EMBL" id="CM002925">
    <property type="protein sequence ID" value="KGN52840.1"/>
    <property type="molecule type" value="Genomic_DNA"/>
</dbReference>
<evidence type="ECO:0000256" key="1">
    <source>
        <dbReference type="SAM" id="MobiDB-lite"/>
    </source>
</evidence>
<keyword evidence="3" id="KW-1185">Reference proteome</keyword>
<dbReference type="KEGG" id="csv:101222123"/>
<protein>
    <recommendedName>
        <fullName evidence="4">DUF761 domain-containing protein</fullName>
    </recommendedName>
</protein>
<reference evidence="2 3" key="1">
    <citation type="journal article" date="2009" name="Nat. Genet.">
        <title>The genome of the cucumber, Cucumis sativus L.</title>
        <authorList>
            <person name="Huang S."/>
            <person name="Li R."/>
            <person name="Zhang Z."/>
            <person name="Li L."/>
            <person name="Gu X."/>
            <person name="Fan W."/>
            <person name="Lucas W.J."/>
            <person name="Wang X."/>
            <person name="Xie B."/>
            <person name="Ni P."/>
            <person name="Ren Y."/>
            <person name="Zhu H."/>
            <person name="Li J."/>
            <person name="Lin K."/>
            <person name="Jin W."/>
            <person name="Fei Z."/>
            <person name="Li G."/>
            <person name="Staub J."/>
            <person name="Kilian A."/>
            <person name="van der Vossen E.A."/>
            <person name="Wu Y."/>
            <person name="Guo J."/>
            <person name="He J."/>
            <person name="Jia Z."/>
            <person name="Ren Y."/>
            <person name="Tian G."/>
            <person name="Lu Y."/>
            <person name="Ruan J."/>
            <person name="Qian W."/>
            <person name="Wang M."/>
            <person name="Huang Q."/>
            <person name="Li B."/>
            <person name="Xuan Z."/>
            <person name="Cao J."/>
            <person name="Asan"/>
            <person name="Wu Z."/>
            <person name="Zhang J."/>
            <person name="Cai Q."/>
            <person name="Bai Y."/>
            <person name="Zhao B."/>
            <person name="Han Y."/>
            <person name="Li Y."/>
            <person name="Li X."/>
            <person name="Wang S."/>
            <person name="Shi Q."/>
            <person name="Liu S."/>
            <person name="Cho W.K."/>
            <person name="Kim J.Y."/>
            <person name="Xu Y."/>
            <person name="Heller-Uszynska K."/>
            <person name="Miao H."/>
            <person name="Cheng Z."/>
            <person name="Zhang S."/>
            <person name="Wu J."/>
            <person name="Yang Y."/>
            <person name="Kang H."/>
            <person name="Li M."/>
            <person name="Liang H."/>
            <person name="Ren X."/>
            <person name="Shi Z."/>
            <person name="Wen M."/>
            <person name="Jian M."/>
            <person name="Yang H."/>
            <person name="Zhang G."/>
            <person name="Yang Z."/>
            <person name="Chen R."/>
            <person name="Liu S."/>
            <person name="Li J."/>
            <person name="Ma L."/>
            <person name="Liu H."/>
            <person name="Zhou Y."/>
            <person name="Zhao J."/>
            <person name="Fang X."/>
            <person name="Li G."/>
            <person name="Fang L."/>
            <person name="Li Y."/>
            <person name="Liu D."/>
            <person name="Zheng H."/>
            <person name="Zhang Y."/>
            <person name="Qin N."/>
            <person name="Li Z."/>
            <person name="Yang G."/>
            <person name="Yang S."/>
            <person name="Bolund L."/>
            <person name="Kristiansen K."/>
            <person name="Zheng H."/>
            <person name="Li S."/>
            <person name="Zhang X."/>
            <person name="Yang H."/>
            <person name="Wang J."/>
            <person name="Sun R."/>
            <person name="Zhang B."/>
            <person name="Jiang S."/>
            <person name="Wang J."/>
            <person name="Du Y."/>
            <person name="Li S."/>
        </authorList>
    </citation>
    <scope>NUCLEOTIDE SEQUENCE [LARGE SCALE GENOMIC DNA]</scope>
    <source>
        <strain evidence="3">cv. 9930</strain>
    </source>
</reference>
<accession>A0A0A0KT88</accession>
<evidence type="ECO:0000313" key="2">
    <source>
        <dbReference type="EMBL" id="KGN52840.1"/>
    </source>
</evidence>
<feature type="compositionally biased region" description="Acidic residues" evidence="1">
    <location>
        <begin position="155"/>
        <end position="164"/>
    </location>
</feature>
<reference evidence="2 3" key="4">
    <citation type="journal article" date="2011" name="BMC Genomics">
        <title>RNA-Seq improves annotation of protein-coding genes in the cucumber genome.</title>
        <authorList>
            <person name="Li Z."/>
            <person name="Zhang Z."/>
            <person name="Yan P."/>
            <person name="Huang S."/>
            <person name="Fei Z."/>
            <person name="Lin K."/>
        </authorList>
    </citation>
    <scope>NUCLEOTIDE SEQUENCE [LARGE SCALE GENOMIC DNA]</scope>
    <source>
        <strain evidence="3">cv. 9930</strain>
    </source>
</reference>
<dbReference type="AlphaFoldDB" id="A0A0A0KT88"/>
<reference evidence="2 3" key="3">
    <citation type="journal article" date="2010" name="BMC Genomics">
        <title>Transcriptome sequencing and comparative analysis of cucumber flowers with different sex types.</title>
        <authorList>
            <person name="Guo S."/>
            <person name="Zheng Y."/>
            <person name="Joung J.G."/>
            <person name="Liu S."/>
            <person name="Zhang Z."/>
            <person name="Crasta O.R."/>
            <person name="Sobral B.W."/>
            <person name="Xu Y."/>
            <person name="Huang S."/>
            <person name="Fei Z."/>
        </authorList>
    </citation>
    <scope>NUCLEOTIDE SEQUENCE [LARGE SCALE GENOMIC DNA]</scope>
    <source>
        <strain evidence="3">cv. 9930</strain>
    </source>
</reference>
<gene>
    <name evidence="2" type="ORF">Csa_4G002570</name>
</gene>
<evidence type="ECO:0008006" key="4">
    <source>
        <dbReference type="Google" id="ProtNLM"/>
    </source>
</evidence>
<dbReference type="OrthoDB" id="1926607at2759"/>